<gene>
    <name evidence="1" type="ordered locus">PB2503_07212</name>
</gene>
<dbReference type="EMBL" id="CP002156">
    <property type="protein sequence ID" value="ADM09508.1"/>
    <property type="molecule type" value="Genomic_DNA"/>
</dbReference>
<reference evidence="1 2" key="2">
    <citation type="journal article" date="2011" name="J. Bacteriol.">
        <title>Complete genome sequence of strain HTCC2503T of Parvularcula bermudensis, the type species of the order "Parvularculales" in the class Alphaproteobacteria.</title>
        <authorList>
            <person name="Oh H.M."/>
            <person name="Kang I."/>
            <person name="Vergin K.L."/>
            <person name="Kang D."/>
            <person name="Rhee K.H."/>
            <person name="Giovannoni S.J."/>
            <person name="Cho J.C."/>
        </authorList>
    </citation>
    <scope>NUCLEOTIDE SEQUENCE [LARGE SCALE GENOMIC DNA]</scope>
    <source>
        <strain evidence="2">ATCC BAA-594 / HTCC2503 / KCTC 12087</strain>
    </source>
</reference>
<keyword evidence="2" id="KW-1185">Reference proteome</keyword>
<dbReference type="HOGENOM" id="CLU_3375052_0_0_5"/>
<evidence type="ECO:0000313" key="2">
    <source>
        <dbReference type="Proteomes" id="UP000001302"/>
    </source>
</evidence>
<dbReference type="Proteomes" id="UP000001302">
    <property type="component" value="Chromosome"/>
</dbReference>
<protein>
    <submittedName>
        <fullName evidence="1">Uncharacterized protein</fullName>
    </submittedName>
</protein>
<name>E0TET6_PARBH</name>
<dbReference type="AlphaFoldDB" id="E0TET6"/>
<accession>E0TET6</accession>
<proteinExistence type="predicted"/>
<reference evidence="2" key="1">
    <citation type="submission" date="2010-08" db="EMBL/GenBank/DDBJ databases">
        <title>Genome sequence of Parvularcula bermudensis HTCC2503.</title>
        <authorList>
            <person name="Kang D.-M."/>
            <person name="Oh H.-M."/>
            <person name="Cho J.-C."/>
        </authorList>
    </citation>
    <scope>NUCLEOTIDE SEQUENCE [LARGE SCALE GENOMIC DNA]</scope>
    <source>
        <strain evidence="2">ATCC BAA-594 / HTCC2503 / KCTC 12087</strain>
    </source>
</reference>
<sequence length="34" mass="3655">MDKKGRHLPAFFTVLFETGLFEKAGGPSQLTSGS</sequence>
<evidence type="ECO:0000313" key="1">
    <source>
        <dbReference type="EMBL" id="ADM09508.1"/>
    </source>
</evidence>
<organism evidence="1 2">
    <name type="scientific">Parvularcula bermudensis (strain ATCC BAA-594 / HTCC2503 / KCTC 12087)</name>
    <dbReference type="NCBI Taxonomy" id="314260"/>
    <lineage>
        <taxon>Bacteria</taxon>
        <taxon>Pseudomonadati</taxon>
        <taxon>Pseudomonadota</taxon>
        <taxon>Alphaproteobacteria</taxon>
        <taxon>Parvularculales</taxon>
        <taxon>Parvularculaceae</taxon>
        <taxon>Parvularcula</taxon>
    </lineage>
</organism>
<dbReference type="KEGG" id="pbr:PB2503_07212"/>